<accession>A0AAN7GM06</accession>
<protein>
    <submittedName>
        <fullName evidence="1">Uncharacterized protein</fullName>
    </submittedName>
</protein>
<evidence type="ECO:0000313" key="2">
    <source>
        <dbReference type="Proteomes" id="UP001345219"/>
    </source>
</evidence>
<keyword evidence="2" id="KW-1185">Reference proteome</keyword>
<dbReference type="AlphaFoldDB" id="A0AAN7GM06"/>
<gene>
    <name evidence="1" type="ORF">SAY87_010796</name>
</gene>
<reference evidence="1 2" key="1">
    <citation type="journal article" date="2023" name="Hortic Res">
        <title>Pangenome of water caltrop reveals structural variations and asymmetric subgenome divergence after allopolyploidization.</title>
        <authorList>
            <person name="Zhang X."/>
            <person name="Chen Y."/>
            <person name="Wang L."/>
            <person name="Yuan Y."/>
            <person name="Fang M."/>
            <person name="Shi L."/>
            <person name="Lu R."/>
            <person name="Comes H.P."/>
            <person name="Ma Y."/>
            <person name="Chen Y."/>
            <person name="Huang G."/>
            <person name="Zhou Y."/>
            <person name="Zheng Z."/>
            <person name="Qiu Y."/>
        </authorList>
    </citation>
    <scope>NUCLEOTIDE SEQUENCE [LARGE SCALE GENOMIC DNA]</scope>
    <source>
        <tissue evidence="1">Roots</tissue>
    </source>
</reference>
<evidence type="ECO:0000313" key="1">
    <source>
        <dbReference type="EMBL" id="KAK4744484.1"/>
    </source>
</evidence>
<comment type="caution">
    <text evidence="1">The sequence shown here is derived from an EMBL/GenBank/DDBJ whole genome shotgun (WGS) entry which is preliminary data.</text>
</comment>
<organism evidence="1 2">
    <name type="scientific">Trapa incisa</name>
    <dbReference type="NCBI Taxonomy" id="236973"/>
    <lineage>
        <taxon>Eukaryota</taxon>
        <taxon>Viridiplantae</taxon>
        <taxon>Streptophyta</taxon>
        <taxon>Embryophyta</taxon>
        <taxon>Tracheophyta</taxon>
        <taxon>Spermatophyta</taxon>
        <taxon>Magnoliopsida</taxon>
        <taxon>eudicotyledons</taxon>
        <taxon>Gunneridae</taxon>
        <taxon>Pentapetalae</taxon>
        <taxon>rosids</taxon>
        <taxon>malvids</taxon>
        <taxon>Myrtales</taxon>
        <taxon>Lythraceae</taxon>
        <taxon>Trapa</taxon>
    </lineage>
</organism>
<sequence>MSHRLRLSPLSHRLRQLLKPMPSDWWSMTGTQLHEQQLLMTGVITRLKGTAGYLRRSLLCNPATERELLRKKQKAIEEAEDNL</sequence>
<dbReference type="Proteomes" id="UP001345219">
    <property type="component" value="Chromosome 9"/>
</dbReference>
<proteinExistence type="predicted"/>
<dbReference type="EMBL" id="JAXIOK010000022">
    <property type="protein sequence ID" value="KAK4744484.1"/>
    <property type="molecule type" value="Genomic_DNA"/>
</dbReference>
<name>A0AAN7GM06_9MYRT</name>